<dbReference type="HOGENOM" id="CLU_2280926_0_0_1"/>
<feature type="signal peptide" evidence="2">
    <location>
        <begin position="1"/>
        <end position="24"/>
    </location>
</feature>
<sequence>MNPITVNSLLLLTILASNLNTIEGKPFVLAVPLITTEQIKAFFASLTSGTKDSTVYPPSVTRIVDSCHKAFTLEGDVIEPKLDFQQYPMDLSSPYFLYSSDNQTDVFSHIFSRIKNGTSPCPVDPTVCDLLVHIVSKDVPMSYVVSNLVDNYWESCMTLTNSLNSGTSNDNESNNLHPSTERNDQVQIVE</sequence>
<evidence type="ECO:0000313" key="3">
    <source>
        <dbReference type="EnsemblMetazoa" id="tetur02g03070.1"/>
    </source>
</evidence>
<reference evidence="3" key="2">
    <citation type="submission" date="2015-06" db="UniProtKB">
        <authorList>
            <consortium name="EnsemblMetazoa"/>
        </authorList>
    </citation>
    <scope>IDENTIFICATION</scope>
</reference>
<feature type="chain" id="PRO_5007729101" evidence="2">
    <location>
        <begin position="25"/>
        <end position="190"/>
    </location>
</feature>
<proteinExistence type="predicted"/>
<protein>
    <submittedName>
        <fullName evidence="3">Uncharacterized protein</fullName>
    </submittedName>
</protein>
<organism evidence="3 4">
    <name type="scientific">Tetranychus urticae</name>
    <name type="common">Two-spotted spider mite</name>
    <dbReference type="NCBI Taxonomy" id="32264"/>
    <lineage>
        <taxon>Eukaryota</taxon>
        <taxon>Metazoa</taxon>
        <taxon>Ecdysozoa</taxon>
        <taxon>Arthropoda</taxon>
        <taxon>Chelicerata</taxon>
        <taxon>Arachnida</taxon>
        <taxon>Acari</taxon>
        <taxon>Acariformes</taxon>
        <taxon>Trombidiformes</taxon>
        <taxon>Prostigmata</taxon>
        <taxon>Eleutherengona</taxon>
        <taxon>Raphignathae</taxon>
        <taxon>Tetranychoidea</taxon>
        <taxon>Tetranychidae</taxon>
        <taxon>Tetranychus</taxon>
    </lineage>
</organism>
<keyword evidence="4" id="KW-1185">Reference proteome</keyword>
<feature type="region of interest" description="Disordered" evidence="1">
    <location>
        <begin position="163"/>
        <end position="190"/>
    </location>
</feature>
<evidence type="ECO:0000313" key="4">
    <source>
        <dbReference type="Proteomes" id="UP000015104"/>
    </source>
</evidence>
<dbReference type="EMBL" id="CAEY01000791">
    <property type="status" value="NOT_ANNOTATED_CDS"/>
    <property type="molecule type" value="Genomic_DNA"/>
</dbReference>
<dbReference type="Proteomes" id="UP000015104">
    <property type="component" value="Unassembled WGS sequence"/>
</dbReference>
<dbReference type="OMA" id="CMAVINS"/>
<gene>
    <name evidence="3" type="primary">107371372</name>
</gene>
<feature type="compositionally biased region" description="Polar residues" evidence="1">
    <location>
        <begin position="163"/>
        <end position="178"/>
    </location>
</feature>
<dbReference type="OrthoDB" id="10411138at2759"/>
<dbReference type="AlphaFoldDB" id="T1JV26"/>
<keyword evidence="2" id="KW-0732">Signal</keyword>
<reference evidence="4" key="1">
    <citation type="submission" date="2011-08" db="EMBL/GenBank/DDBJ databases">
        <authorList>
            <person name="Rombauts S."/>
        </authorList>
    </citation>
    <scope>NUCLEOTIDE SEQUENCE</scope>
    <source>
        <strain evidence="4">London</strain>
    </source>
</reference>
<accession>T1JV26</accession>
<dbReference type="EnsemblMetazoa" id="tetur02g03070.1">
    <property type="protein sequence ID" value="tetur02g03070.1"/>
    <property type="gene ID" value="tetur02g03070"/>
</dbReference>
<evidence type="ECO:0000256" key="1">
    <source>
        <dbReference type="SAM" id="MobiDB-lite"/>
    </source>
</evidence>
<evidence type="ECO:0000256" key="2">
    <source>
        <dbReference type="SAM" id="SignalP"/>
    </source>
</evidence>
<name>T1JV26_TETUR</name>
<dbReference type="KEGG" id="tut:107371372"/>